<dbReference type="Proteomes" id="UP000431269">
    <property type="component" value="Chromosome"/>
</dbReference>
<accession>A0A6I6MTW6</accession>
<keyword evidence="2 5" id="KW-0436">Ligase</keyword>
<name>A0A6I6MTW6_9CAUL</name>
<dbReference type="GO" id="GO:0004467">
    <property type="term" value="F:long-chain fatty acid-CoA ligase activity"/>
    <property type="evidence" value="ECO:0007669"/>
    <property type="project" value="UniProtKB-EC"/>
</dbReference>
<evidence type="ECO:0000256" key="2">
    <source>
        <dbReference type="ARBA" id="ARBA00022598"/>
    </source>
</evidence>
<proteinExistence type="inferred from homology"/>
<feature type="domain" description="AMP-dependent synthetase/ligase" evidence="3">
    <location>
        <begin position="152"/>
        <end position="345"/>
    </location>
</feature>
<dbReference type="EC" id="6.2.1.3" evidence="5"/>
<feature type="domain" description="AMP-binding enzyme C-terminal" evidence="4">
    <location>
        <begin position="401"/>
        <end position="476"/>
    </location>
</feature>
<dbReference type="EMBL" id="CP047045">
    <property type="protein sequence ID" value="QGZ96217.1"/>
    <property type="molecule type" value="Genomic_DNA"/>
</dbReference>
<dbReference type="RefSeq" id="WP_158767023.1">
    <property type="nucleotide sequence ID" value="NZ_CP047045.1"/>
</dbReference>
<feature type="domain" description="AMP-dependent synthetase/ligase" evidence="3">
    <location>
        <begin position="26"/>
        <end position="124"/>
    </location>
</feature>
<organism evidence="5 6">
    <name type="scientific">Terricaulis silvestris</name>
    <dbReference type="NCBI Taxonomy" id="2686094"/>
    <lineage>
        <taxon>Bacteria</taxon>
        <taxon>Pseudomonadati</taxon>
        <taxon>Pseudomonadota</taxon>
        <taxon>Alphaproteobacteria</taxon>
        <taxon>Caulobacterales</taxon>
        <taxon>Caulobacteraceae</taxon>
        <taxon>Terricaulis</taxon>
    </lineage>
</organism>
<dbReference type="Gene3D" id="3.30.300.30">
    <property type="match status" value="1"/>
</dbReference>
<dbReference type="AlphaFoldDB" id="A0A6I6MTW6"/>
<keyword evidence="6" id="KW-1185">Reference proteome</keyword>
<gene>
    <name evidence="5" type="ORF">DSM104635_03075</name>
</gene>
<evidence type="ECO:0000313" key="6">
    <source>
        <dbReference type="Proteomes" id="UP000431269"/>
    </source>
</evidence>
<evidence type="ECO:0000259" key="3">
    <source>
        <dbReference type="Pfam" id="PF00501"/>
    </source>
</evidence>
<dbReference type="PANTHER" id="PTHR43201">
    <property type="entry name" value="ACYL-COA SYNTHETASE"/>
    <property type="match status" value="1"/>
</dbReference>
<reference evidence="6" key="1">
    <citation type="submission" date="2019-12" db="EMBL/GenBank/DDBJ databases">
        <title>Complete genome of Terracaulis silvestris 0127_4.</title>
        <authorList>
            <person name="Vieira S."/>
            <person name="Riedel T."/>
            <person name="Sproer C."/>
            <person name="Pascual J."/>
            <person name="Boedeker C."/>
            <person name="Overmann J."/>
        </authorList>
    </citation>
    <scope>NUCLEOTIDE SEQUENCE [LARGE SCALE GENOMIC DNA]</scope>
    <source>
        <strain evidence="6">0127_4</strain>
    </source>
</reference>
<dbReference type="SUPFAM" id="SSF56801">
    <property type="entry name" value="Acetyl-CoA synthetase-like"/>
    <property type="match status" value="1"/>
</dbReference>
<dbReference type="InterPro" id="IPR000873">
    <property type="entry name" value="AMP-dep_synth/lig_dom"/>
</dbReference>
<sequence>MTFPDLLLDSSGAAKLGAPLALLLGAQAQRAPTRDALTLPDAQLTRLDLDRRSNQRARQLERAGAGHDDIVLIAIPNSAAYYEFVYGAWKLGATPMHVSHKLTPREFAEIVALAEPKLVIDATSPLLDRQRDSRSDAPLPLRIATRWKISTSGGSTGRPKLIVDPNPALWSIEKQAHRRHPDATIINPGPLYHSAPFGQMIPALCEGAHVVEMGKFDAERYIALVARHRATWAYLVPTMMARIANLPPETRARYDISSLDTVVHMAAICPPPVKRAWIAMLGADAIWEIYGGTERIGSTIIGGADWLDRPGSVGRPREGIEARVLDEHGSELPPDAVGEIYFRRAGGPESTFRYIGADVRQRGDWASFGDLGWLDQDGYLFIADRRTDMIVSGGVNLYPAEIEAQIDAIPGIADSVVVGAPHADLGAVPHAFVQVREASKWSEMRLLNALRERLAPYKLPRGATFIEESIRDDSGKIRRVAWRDRLIAQSS</sequence>
<dbReference type="InterPro" id="IPR045851">
    <property type="entry name" value="AMP-bd_C_sf"/>
</dbReference>
<dbReference type="GO" id="GO:0031956">
    <property type="term" value="F:medium-chain fatty acid-CoA ligase activity"/>
    <property type="evidence" value="ECO:0007669"/>
    <property type="project" value="TreeGrafter"/>
</dbReference>
<evidence type="ECO:0000313" key="5">
    <source>
        <dbReference type="EMBL" id="QGZ96217.1"/>
    </source>
</evidence>
<comment type="similarity">
    <text evidence="1">Belongs to the ATP-dependent AMP-binding enzyme family.</text>
</comment>
<dbReference type="InterPro" id="IPR042099">
    <property type="entry name" value="ANL_N_sf"/>
</dbReference>
<dbReference type="InterPro" id="IPR025110">
    <property type="entry name" value="AMP-bd_C"/>
</dbReference>
<dbReference type="Pfam" id="PF00501">
    <property type="entry name" value="AMP-binding"/>
    <property type="match status" value="2"/>
</dbReference>
<evidence type="ECO:0000256" key="1">
    <source>
        <dbReference type="ARBA" id="ARBA00006432"/>
    </source>
</evidence>
<dbReference type="Gene3D" id="3.40.50.12780">
    <property type="entry name" value="N-terminal domain of ligase-like"/>
    <property type="match status" value="1"/>
</dbReference>
<evidence type="ECO:0000259" key="4">
    <source>
        <dbReference type="Pfam" id="PF13193"/>
    </source>
</evidence>
<dbReference type="KEGG" id="tsv:DSM104635_03075"/>
<dbReference type="PANTHER" id="PTHR43201:SF5">
    <property type="entry name" value="MEDIUM-CHAIN ACYL-COA LIGASE ACSF2, MITOCHONDRIAL"/>
    <property type="match status" value="1"/>
</dbReference>
<dbReference type="Pfam" id="PF13193">
    <property type="entry name" value="AMP-binding_C"/>
    <property type="match status" value="1"/>
</dbReference>
<protein>
    <submittedName>
        <fullName evidence="5">Long-chain-fatty-acid--CoA ligase FadD13</fullName>
        <ecNumber evidence="5">6.2.1.3</ecNumber>
    </submittedName>
</protein>